<evidence type="ECO:0000313" key="6">
    <source>
        <dbReference type="EMBL" id="CAJ1950007.1"/>
    </source>
</evidence>
<dbReference type="PANTHER" id="PTHR12176:SF80">
    <property type="entry name" value="EEF1A LYSINE METHYLTRANSFERASE 4"/>
    <property type="match status" value="1"/>
</dbReference>
<dbReference type="InterPro" id="IPR051419">
    <property type="entry name" value="Lys/N-term_MeTrsfase_sf"/>
</dbReference>
<dbReference type="AlphaFoldDB" id="A0AAD2FQZ6"/>
<keyword evidence="2" id="KW-0489">Methyltransferase</keyword>
<accession>A0AAD2FQZ6</accession>
<reference evidence="6" key="1">
    <citation type="submission" date="2023-08" db="EMBL/GenBank/DDBJ databases">
        <authorList>
            <person name="Audoor S."/>
            <person name="Bilcke G."/>
        </authorList>
    </citation>
    <scope>NUCLEOTIDE SEQUENCE</scope>
</reference>
<dbReference type="GO" id="GO:0008757">
    <property type="term" value="F:S-adenosylmethionine-dependent methyltransferase activity"/>
    <property type="evidence" value="ECO:0007669"/>
    <property type="project" value="InterPro"/>
</dbReference>
<name>A0AAD2FQZ6_9STRA</name>
<evidence type="ECO:0000256" key="4">
    <source>
        <dbReference type="SAM" id="MobiDB-lite"/>
    </source>
</evidence>
<evidence type="ECO:0000256" key="2">
    <source>
        <dbReference type="ARBA" id="ARBA00022603"/>
    </source>
</evidence>
<dbReference type="Gene3D" id="3.40.50.150">
    <property type="entry name" value="Vaccinia Virus protein VP39"/>
    <property type="match status" value="1"/>
</dbReference>
<comment type="similarity">
    <text evidence="1">Belongs to the methyltransferase superfamily.</text>
</comment>
<comment type="caution">
    <text evidence="6">The sequence shown here is derived from an EMBL/GenBank/DDBJ whole genome shotgun (WGS) entry which is preliminary data.</text>
</comment>
<keyword evidence="3" id="KW-0808">Transferase</keyword>
<keyword evidence="7" id="KW-1185">Reference proteome</keyword>
<dbReference type="EMBL" id="CAKOGP040001759">
    <property type="protein sequence ID" value="CAJ1950007.1"/>
    <property type="molecule type" value="Genomic_DNA"/>
</dbReference>
<dbReference type="Proteomes" id="UP001295423">
    <property type="component" value="Unassembled WGS sequence"/>
</dbReference>
<feature type="domain" description="Methyltransferase type 11" evidence="5">
    <location>
        <begin position="159"/>
        <end position="258"/>
    </location>
</feature>
<evidence type="ECO:0000256" key="1">
    <source>
        <dbReference type="ARBA" id="ARBA00008361"/>
    </source>
</evidence>
<dbReference type="InterPro" id="IPR013216">
    <property type="entry name" value="Methyltransf_11"/>
</dbReference>
<dbReference type="SUPFAM" id="SSF53335">
    <property type="entry name" value="S-adenosyl-L-methionine-dependent methyltransferases"/>
    <property type="match status" value="1"/>
</dbReference>
<dbReference type="GO" id="GO:0032259">
    <property type="term" value="P:methylation"/>
    <property type="evidence" value="ECO:0007669"/>
    <property type="project" value="UniProtKB-KW"/>
</dbReference>
<organism evidence="6 7">
    <name type="scientific">Cylindrotheca closterium</name>
    <dbReference type="NCBI Taxonomy" id="2856"/>
    <lineage>
        <taxon>Eukaryota</taxon>
        <taxon>Sar</taxon>
        <taxon>Stramenopiles</taxon>
        <taxon>Ochrophyta</taxon>
        <taxon>Bacillariophyta</taxon>
        <taxon>Bacillariophyceae</taxon>
        <taxon>Bacillariophycidae</taxon>
        <taxon>Bacillariales</taxon>
        <taxon>Bacillariaceae</taxon>
        <taxon>Cylindrotheca</taxon>
    </lineage>
</organism>
<sequence>MTDRLLSSPFSLIRCYAGVFFLFSSVHGFSSFHVPLGPRCPLDMTLSAAALSTKSTLSSSSSSSCSSNWDETGKCKFGKKAYWDSVYKGDGDNGADDIPSETYSWYCGFDELKPFWNMLMEPLLLSLTTTSSSSSSTDDDDEEKQVRRRKKSDTQVLVAGIGNDLAPVELYDDGWTNMVAFDYSQAGVDRAKELFGTSRSKVALLQADARQLPLEDGAVDVVFDKGTLDAIYITGEQEFQDSVKELTRVTGKDGVFVCVSAVIPPETLLEAFLDNNRISSSSEEDSCCCWDTILDGGLAFAPDGEATIDLGAQLYAFRRREASRSHSGSQSVQIGTT</sequence>
<gene>
    <name evidence="6" type="ORF">CYCCA115_LOCUS12375</name>
</gene>
<dbReference type="InterPro" id="IPR029063">
    <property type="entry name" value="SAM-dependent_MTases_sf"/>
</dbReference>
<evidence type="ECO:0000259" key="5">
    <source>
        <dbReference type="Pfam" id="PF08241"/>
    </source>
</evidence>
<proteinExistence type="inferred from homology"/>
<feature type="region of interest" description="Disordered" evidence="4">
    <location>
        <begin position="129"/>
        <end position="151"/>
    </location>
</feature>
<dbReference type="Pfam" id="PF08241">
    <property type="entry name" value="Methyltransf_11"/>
    <property type="match status" value="1"/>
</dbReference>
<evidence type="ECO:0000313" key="7">
    <source>
        <dbReference type="Proteomes" id="UP001295423"/>
    </source>
</evidence>
<dbReference type="CDD" id="cd02440">
    <property type="entry name" value="AdoMet_MTases"/>
    <property type="match status" value="1"/>
</dbReference>
<protein>
    <recommendedName>
        <fullName evidence="5">Methyltransferase type 11 domain-containing protein</fullName>
    </recommendedName>
</protein>
<evidence type="ECO:0000256" key="3">
    <source>
        <dbReference type="ARBA" id="ARBA00022679"/>
    </source>
</evidence>
<dbReference type="PANTHER" id="PTHR12176">
    <property type="entry name" value="SAM-DEPENDENT METHYLTRANSFERASE SUPERFAMILY PROTEIN"/>
    <property type="match status" value="1"/>
</dbReference>